<reference evidence="6" key="1">
    <citation type="submission" date="2025-08" db="UniProtKB">
        <authorList>
            <consortium name="RefSeq"/>
        </authorList>
    </citation>
    <scope>IDENTIFICATION</scope>
    <source>
        <strain evidence="6">Ishihara</strain>
        <tissue evidence="6">Whole body</tissue>
    </source>
</reference>
<dbReference type="InterPro" id="IPR050057">
    <property type="entry name" value="Prokaryotic/Mito_RF"/>
</dbReference>
<keyword evidence="3" id="KW-0648">Protein biosynthesis</keyword>
<feature type="domain" description="Peptide chain release factor" evidence="4">
    <location>
        <begin position="95"/>
        <end position="209"/>
    </location>
</feature>
<keyword evidence="2" id="KW-0488">Methylation</keyword>
<dbReference type="SMART" id="SM00937">
    <property type="entry name" value="PCRF"/>
    <property type="match status" value="1"/>
</dbReference>
<evidence type="ECO:0000256" key="1">
    <source>
        <dbReference type="ARBA" id="ARBA00010835"/>
    </source>
</evidence>
<dbReference type="GO" id="GO:0005737">
    <property type="term" value="C:cytoplasm"/>
    <property type="evidence" value="ECO:0007669"/>
    <property type="project" value="UniProtKB-ARBA"/>
</dbReference>
<comment type="similarity">
    <text evidence="1">Belongs to the prokaryotic/mitochondrial release factor family.</text>
</comment>
<keyword evidence="5" id="KW-1185">Reference proteome</keyword>
<dbReference type="RefSeq" id="XP_022821409.1">
    <property type="nucleotide sequence ID" value="XM_022965641.1"/>
</dbReference>
<evidence type="ECO:0000256" key="2">
    <source>
        <dbReference type="ARBA" id="ARBA00022481"/>
    </source>
</evidence>
<dbReference type="InterPro" id="IPR005139">
    <property type="entry name" value="PCRF"/>
</dbReference>
<evidence type="ECO:0000256" key="3">
    <source>
        <dbReference type="ARBA" id="ARBA00022917"/>
    </source>
</evidence>
<dbReference type="InterPro" id="IPR000352">
    <property type="entry name" value="Pep_chain_release_fac_I"/>
</dbReference>
<dbReference type="Gene3D" id="6.10.140.1950">
    <property type="match status" value="1"/>
</dbReference>
<dbReference type="OrthoDB" id="2019491at2759"/>
<organism evidence="5 6">
    <name type="scientific">Spodoptera litura</name>
    <name type="common">Asian cotton leafworm</name>
    <dbReference type="NCBI Taxonomy" id="69820"/>
    <lineage>
        <taxon>Eukaryota</taxon>
        <taxon>Metazoa</taxon>
        <taxon>Ecdysozoa</taxon>
        <taxon>Arthropoda</taxon>
        <taxon>Hexapoda</taxon>
        <taxon>Insecta</taxon>
        <taxon>Pterygota</taxon>
        <taxon>Neoptera</taxon>
        <taxon>Endopterygota</taxon>
        <taxon>Lepidoptera</taxon>
        <taxon>Glossata</taxon>
        <taxon>Ditrysia</taxon>
        <taxon>Noctuoidea</taxon>
        <taxon>Noctuidae</taxon>
        <taxon>Amphipyrinae</taxon>
        <taxon>Spodoptera</taxon>
    </lineage>
</organism>
<dbReference type="PANTHER" id="PTHR43804:SF7">
    <property type="entry name" value="LD18447P"/>
    <property type="match status" value="1"/>
</dbReference>
<gene>
    <name evidence="6" type="primary">LOC111352931</name>
</gene>
<protein>
    <submittedName>
        <fullName evidence="6">Uncharacterized protein LOC111352931</fullName>
    </submittedName>
</protein>
<evidence type="ECO:0000313" key="6">
    <source>
        <dbReference type="RefSeq" id="XP_022821409.1"/>
    </source>
</evidence>
<dbReference type="AlphaFoldDB" id="A0A9J7E559"/>
<dbReference type="PANTHER" id="PTHR43804">
    <property type="entry name" value="LD18447P"/>
    <property type="match status" value="1"/>
</dbReference>
<dbReference type="GO" id="GO:0003747">
    <property type="term" value="F:translation release factor activity"/>
    <property type="evidence" value="ECO:0007669"/>
    <property type="project" value="InterPro"/>
</dbReference>
<dbReference type="KEGG" id="sliu:111352931"/>
<accession>A0A9J7E559</accession>
<evidence type="ECO:0000259" key="4">
    <source>
        <dbReference type="SMART" id="SM00937"/>
    </source>
</evidence>
<dbReference type="Gene3D" id="3.30.70.1660">
    <property type="match status" value="2"/>
</dbReference>
<dbReference type="SUPFAM" id="SSF75620">
    <property type="entry name" value="Release factor"/>
    <property type="match status" value="1"/>
</dbReference>
<dbReference type="GeneID" id="111352931"/>
<dbReference type="Pfam" id="PF00472">
    <property type="entry name" value="RF-1"/>
    <property type="match status" value="1"/>
</dbReference>
<proteinExistence type="inferred from homology"/>
<name>A0A9J7E559_SPOLT</name>
<dbReference type="InterPro" id="IPR045853">
    <property type="entry name" value="Pep_chain_release_fac_I_sf"/>
</dbReference>
<evidence type="ECO:0000313" key="5">
    <source>
        <dbReference type="Proteomes" id="UP000301870"/>
    </source>
</evidence>
<dbReference type="Proteomes" id="UP000301870">
    <property type="component" value="Chromosome 16"/>
</dbReference>
<dbReference type="Gene3D" id="3.30.160.20">
    <property type="match status" value="1"/>
</dbReference>
<dbReference type="Pfam" id="PF03462">
    <property type="entry name" value="PCRF"/>
    <property type="match status" value="1"/>
</dbReference>
<sequence length="383" mass="43846">MSKFSRIVLIRRIISTVKQNLTRKSSSRASINLSEPAIEGYLKRLMFEHEDLYMKVTRTPEESRRYFQIKPIVNVLQHRIALLENIASLEQLIKTKYSRNEDDAEMKKMMKEESKIYEKRMEDLDRELQMKLVEPYLTEGVVLLEVKAESGGKEAMNLAQKIFKMYKSYANYKDWASSVVSYEKSDEEGIIKGSMFIEGLGAVEFMKVETGIHCAKKASATMENGQNIQISTVAVTVLPKPTEEELSIPETDIIEEKLPDNSVRITHAPTGLVAECQENKSRTKNKHVAIQKLRLLLLEKKDQTSNCISEISMANGGQEVRTYDYLQDQVTEHRSGGGTVQNLQRFMQGNEKLEQVQENLLKEQTCQTLMEEINQYAAESVKN</sequence>